<feature type="region of interest" description="Disordered" evidence="8">
    <location>
        <begin position="505"/>
        <end position="528"/>
    </location>
</feature>
<dbReference type="SUPFAM" id="SSF54631">
    <property type="entry name" value="CBS-domain pair"/>
    <property type="match status" value="1"/>
</dbReference>
<dbReference type="Pfam" id="PF01595">
    <property type="entry name" value="CNNM"/>
    <property type="match status" value="1"/>
</dbReference>
<dbReference type="GO" id="GO:0030026">
    <property type="term" value="P:intracellular manganese ion homeostasis"/>
    <property type="evidence" value="ECO:0007669"/>
    <property type="project" value="TreeGrafter"/>
</dbReference>
<feature type="domain" description="CBS" evidence="10">
    <location>
        <begin position="355"/>
        <end position="420"/>
    </location>
</feature>
<dbReference type="PROSITE" id="PS51371">
    <property type="entry name" value="CBS"/>
    <property type="match status" value="1"/>
</dbReference>
<evidence type="ECO:0000256" key="4">
    <source>
        <dbReference type="ARBA" id="ARBA00022989"/>
    </source>
</evidence>
<keyword evidence="3" id="KW-0677">Repeat</keyword>
<dbReference type="InterPro" id="IPR046342">
    <property type="entry name" value="CBS_dom_sf"/>
</dbReference>
<feature type="transmembrane region" description="Helical" evidence="9">
    <location>
        <begin position="95"/>
        <end position="119"/>
    </location>
</feature>
<feature type="region of interest" description="Disordered" evidence="8">
    <location>
        <begin position="594"/>
        <end position="656"/>
    </location>
</feature>
<feature type="transmembrane region" description="Helical" evidence="9">
    <location>
        <begin position="50"/>
        <end position="68"/>
    </location>
</feature>
<keyword evidence="13" id="KW-1185">Reference proteome</keyword>
<feature type="compositionally biased region" description="Polar residues" evidence="8">
    <location>
        <begin position="626"/>
        <end position="639"/>
    </location>
</feature>
<feature type="compositionally biased region" description="Low complexity" evidence="8">
    <location>
        <begin position="608"/>
        <end position="625"/>
    </location>
</feature>
<dbReference type="FunFam" id="3.10.580.10:FF:000006">
    <property type="entry name" value="DUF21 and CBS domain protein"/>
    <property type="match status" value="1"/>
</dbReference>
<evidence type="ECO:0000256" key="2">
    <source>
        <dbReference type="ARBA" id="ARBA00022692"/>
    </source>
</evidence>
<evidence type="ECO:0000313" key="12">
    <source>
        <dbReference type="EMBL" id="SSD59311.1"/>
    </source>
</evidence>
<feature type="domain" description="CNNM transmembrane" evidence="11">
    <location>
        <begin position="91"/>
        <end position="274"/>
    </location>
</feature>
<keyword evidence="5 7" id="KW-0472">Membrane</keyword>
<dbReference type="InterPro" id="IPR045095">
    <property type="entry name" value="ACDP"/>
</dbReference>
<evidence type="ECO:0000256" key="8">
    <source>
        <dbReference type="SAM" id="MobiDB-lite"/>
    </source>
</evidence>
<feature type="transmembrane region" description="Helical" evidence="9">
    <location>
        <begin position="212"/>
        <end position="231"/>
    </location>
</feature>
<dbReference type="GO" id="GO:0010960">
    <property type="term" value="P:magnesium ion homeostasis"/>
    <property type="evidence" value="ECO:0007669"/>
    <property type="project" value="InterPro"/>
</dbReference>
<feature type="compositionally biased region" description="Low complexity" evidence="8">
    <location>
        <begin position="698"/>
        <end position="712"/>
    </location>
</feature>
<dbReference type="EMBL" id="UFAJ01000122">
    <property type="protein sequence ID" value="SSD59311.1"/>
    <property type="molecule type" value="Genomic_DNA"/>
</dbReference>
<sequence length="750" mass="82398">MPPKHIIESIRNPRRSGFKNKHHDTIHQLNKSAAPIIATTTSNYIHYRRLITILFTCLLPLFSNALPLSPSRAANTVIITDGGSEVHHVPTEEQFITYVVISITLVLLGGVFAGLTLGLMGQDEVYLRVIQNSGTLKEQKLATKVLDLMEKGKHWVLVTLLLSNVITNESLPIVLDRCLGGGWQAVVGSTVSIVLFGEIIPQSICVRYGLEVGAFFTPFVLALMYIMYPIAYPIALLLDKILGENHGTMYKKSGLKTLVTLHQTMGVDRLTHDEVTIISAVLDLKEKKVSEIMTPIENVFTMSADRVLDEKTVQEILNAGFSRIPIYLPNEPSNFIGMLLVRVLISYDPEDCLPVSSFPLATLPETSPTTSCLNILNYFQEGKSHMCIVSDTPGMSTGALGVLTLEDVIEELIGEEIVDESDVFVDIHQRIMREHPGPFSRRHMTAYFHSLYNSHKKHDSVSGNDNEHYYSDGEMDDGTDYGSDGYEIPRENVPLLMTPKVSNAGETKDALSDKKNKNTIQPSNLASDPLKVANPFVTIKKQPRELLTNGKNTSVNNSNSNLPEPYKRNINDLILSSTVAASAHNALKTYLKNNVGNGAESTNGQKNGGQNEDNRNNGNNSTNNNDTVNYSPRVTTTVQIPLERKVEDAGSGNMSTTYKSNIISSSYKPADNGIVESVVQVKGVSKTVIKPAENWENVHSSVSNASSNSSNSKTIMNGNTSIRSNSNSDYNNGNSNFIGKTRNKNNADNN</sequence>
<feature type="compositionally biased region" description="Polar residues" evidence="8">
    <location>
        <begin position="549"/>
        <end position="562"/>
    </location>
</feature>
<dbReference type="GO" id="GO:0016020">
    <property type="term" value="C:membrane"/>
    <property type="evidence" value="ECO:0007669"/>
    <property type="project" value="UniProtKB-SubCell"/>
</dbReference>
<feature type="compositionally biased region" description="Low complexity" evidence="8">
    <location>
        <begin position="724"/>
        <end position="736"/>
    </location>
</feature>
<dbReference type="CDD" id="cd04590">
    <property type="entry name" value="CBS_pair_CorC_HlyC_assoc"/>
    <property type="match status" value="1"/>
</dbReference>
<evidence type="ECO:0000259" key="11">
    <source>
        <dbReference type="PROSITE" id="PS51846"/>
    </source>
</evidence>
<accession>A0A376B3S9</accession>
<evidence type="ECO:0000256" key="7">
    <source>
        <dbReference type="PROSITE-ProRule" id="PRU01193"/>
    </source>
</evidence>
<comment type="subcellular location">
    <subcellularLocation>
        <location evidence="1">Membrane</location>
        <topology evidence="1">Multi-pass membrane protein</topology>
    </subcellularLocation>
</comment>
<dbReference type="PANTHER" id="PTHR12064">
    <property type="entry name" value="METAL TRANSPORTER CNNM"/>
    <property type="match status" value="1"/>
</dbReference>
<evidence type="ECO:0000259" key="10">
    <source>
        <dbReference type="PROSITE" id="PS51371"/>
    </source>
</evidence>
<evidence type="ECO:0000256" key="5">
    <source>
        <dbReference type="ARBA" id="ARBA00023136"/>
    </source>
</evidence>
<dbReference type="VEuPathDB" id="FungiDB:SCODWIG_01072"/>
<keyword evidence="6" id="KW-0129">CBS domain</keyword>
<evidence type="ECO:0000256" key="9">
    <source>
        <dbReference type="SAM" id="Phobius"/>
    </source>
</evidence>
<reference evidence="13" key="1">
    <citation type="submission" date="2018-06" db="EMBL/GenBank/DDBJ databases">
        <authorList>
            <person name="Guldener U."/>
        </authorList>
    </citation>
    <scope>NUCLEOTIDE SEQUENCE [LARGE SCALE GENOMIC DNA]</scope>
    <source>
        <strain evidence="13">UTAD17</strain>
    </source>
</reference>
<feature type="compositionally biased region" description="Polar residues" evidence="8">
    <location>
        <begin position="713"/>
        <end position="723"/>
    </location>
</feature>
<feature type="region of interest" description="Disordered" evidence="8">
    <location>
        <begin position="698"/>
        <end position="750"/>
    </location>
</feature>
<dbReference type="PANTHER" id="PTHR12064:SF97">
    <property type="entry name" value="METAL TRANSPORTER CNNM-5"/>
    <property type="match status" value="1"/>
</dbReference>
<dbReference type="PROSITE" id="PS51846">
    <property type="entry name" value="CNNM"/>
    <property type="match status" value="1"/>
</dbReference>
<feature type="compositionally biased region" description="Basic and acidic residues" evidence="8">
    <location>
        <begin position="506"/>
        <end position="516"/>
    </location>
</feature>
<proteinExistence type="predicted"/>
<evidence type="ECO:0000256" key="6">
    <source>
        <dbReference type="PROSITE-ProRule" id="PRU00703"/>
    </source>
</evidence>
<dbReference type="AlphaFoldDB" id="A0A376B3S9"/>
<dbReference type="InterPro" id="IPR002550">
    <property type="entry name" value="CNNM"/>
</dbReference>
<dbReference type="InterPro" id="IPR044751">
    <property type="entry name" value="Ion_transp-like_CBS"/>
</dbReference>
<feature type="compositionally biased region" description="Polar residues" evidence="8">
    <location>
        <begin position="594"/>
        <end position="605"/>
    </location>
</feature>
<evidence type="ECO:0000313" key="13">
    <source>
        <dbReference type="Proteomes" id="UP000262825"/>
    </source>
</evidence>
<name>A0A376B3S9_9ASCO</name>
<dbReference type="InterPro" id="IPR000644">
    <property type="entry name" value="CBS_dom"/>
</dbReference>
<organism evidence="12 13">
    <name type="scientific">Saccharomycodes ludwigii</name>
    <dbReference type="NCBI Taxonomy" id="36035"/>
    <lineage>
        <taxon>Eukaryota</taxon>
        <taxon>Fungi</taxon>
        <taxon>Dikarya</taxon>
        <taxon>Ascomycota</taxon>
        <taxon>Saccharomycotina</taxon>
        <taxon>Saccharomycetes</taxon>
        <taxon>Saccharomycodales</taxon>
        <taxon>Saccharomycodaceae</taxon>
        <taxon>Saccharomycodes</taxon>
    </lineage>
</organism>
<evidence type="ECO:0000256" key="1">
    <source>
        <dbReference type="ARBA" id="ARBA00004141"/>
    </source>
</evidence>
<dbReference type="Proteomes" id="UP000262825">
    <property type="component" value="Unassembled WGS sequence"/>
</dbReference>
<keyword evidence="2 7" id="KW-0812">Transmembrane</keyword>
<dbReference type="Gene3D" id="3.10.580.10">
    <property type="entry name" value="CBS-domain"/>
    <property type="match status" value="1"/>
</dbReference>
<dbReference type="GO" id="GO:0005737">
    <property type="term" value="C:cytoplasm"/>
    <property type="evidence" value="ECO:0007669"/>
    <property type="project" value="TreeGrafter"/>
</dbReference>
<gene>
    <name evidence="12" type="ORF">SCODWIG_01072</name>
</gene>
<evidence type="ECO:0000256" key="3">
    <source>
        <dbReference type="ARBA" id="ARBA00022737"/>
    </source>
</evidence>
<protein>
    <submittedName>
        <fullName evidence="12">Related to Protein MAM3</fullName>
    </submittedName>
</protein>
<keyword evidence="4 7" id="KW-1133">Transmembrane helix</keyword>
<feature type="region of interest" description="Disordered" evidence="8">
    <location>
        <begin position="543"/>
        <end position="566"/>
    </location>
</feature>